<keyword evidence="9" id="KW-0472">Membrane</keyword>
<feature type="signal peptide" evidence="10">
    <location>
        <begin position="1"/>
        <end position="27"/>
    </location>
</feature>
<keyword evidence="1" id="KW-0245">EGF-like domain</keyword>
<evidence type="ECO:0000259" key="11">
    <source>
        <dbReference type="PROSITE" id="PS50011"/>
    </source>
</evidence>
<dbReference type="Pfam" id="PF01453">
    <property type="entry name" value="B_lectin"/>
    <property type="match status" value="1"/>
</dbReference>
<dbReference type="InterPro" id="IPR036426">
    <property type="entry name" value="Bulb-type_lectin_dom_sf"/>
</dbReference>
<dbReference type="GO" id="GO:0004672">
    <property type="term" value="F:protein kinase activity"/>
    <property type="evidence" value="ECO:0007669"/>
    <property type="project" value="InterPro"/>
</dbReference>
<keyword evidence="9" id="KW-1133">Transmembrane helix</keyword>
<dbReference type="InterPro" id="IPR000719">
    <property type="entry name" value="Prot_kinase_dom"/>
</dbReference>
<dbReference type="FunFam" id="3.30.200.20:FF:000178">
    <property type="entry name" value="serine/threonine-protein kinase PBS1-like"/>
    <property type="match status" value="1"/>
</dbReference>
<evidence type="ECO:0000256" key="9">
    <source>
        <dbReference type="SAM" id="Phobius"/>
    </source>
</evidence>
<evidence type="ECO:0008006" key="14">
    <source>
        <dbReference type="Google" id="ProtNLM"/>
    </source>
</evidence>
<dbReference type="InterPro" id="IPR003609">
    <property type="entry name" value="Pan_app"/>
</dbReference>
<dbReference type="Gene3D" id="2.90.10.10">
    <property type="entry name" value="Bulb-type lectin domain"/>
    <property type="match status" value="1"/>
</dbReference>
<dbReference type="Pfam" id="PF08276">
    <property type="entry name" value="PAN_2"/>
    <property type="match status" value="1"/>
</dbReference>
<evidence type="ECO:0000256" key="2">
    <source>
        <dbReference type="ARBA" id="ARBA00022679"/>
    </source>
</evidence>
<feature type="domain" description="Protein kinase" evidence="11">
    <location>
        <begin position="503"/>
        <end position="611"/>
    </location>
</feature>
<dbReference type="PROSITE" id="PS00107">
    <property type="entry name" value="PROTEIN_KINASE_ATP"/>
    <property type="match status" value="1"/>
</dbReference>
<sequence length="611" mass="69187">MGIIWAWFAVLLYLALFLTPFPILVTAQPTAVYLTANSSTSWTLNNPAYFYEIFVSPSNSSVPDFGCGFFGCQTCNNIYLFALLSTAHNDKFIVYNPEVVWSANTNKPIRTNTTLKLTSDRGLVLQDADGSIAWSTNIIGKSVVGLKLTDTGNLMLLDEHNATIWQSFDHPTNTMHVGQKLVPGQNLTSEGGSFSLSLTSQGLFAYINSNPVQRYYSFPITNTYKISYVQFQNQILAFFGVDSLSPDKPYRELEIELASPLVQCKYMRFEPDGHLRVYDGDWMQVDDVLTNSIGDDCGYPTICSNYSICSNGQCSCPPPINGTSYFRQINDMLPNNGCDLVTPLSCEASKNHILLKLENISYLEFKKDPLSYINPGLQDTNLTTCEQACLKDCSCKATIYYPGYRVCFLQYHLFSLKGVGDEYGYPEVHIKVQNVPPQQNKHWLEIILGCSLASFFVLFLSIGIMVFLFWKKENVDKAEEYYLDHVPGMPTRYSYDDLQAMTKNFSKELGRGGFGTVFEGTITDGTKVAVKRLDGFNQITKSFLAEVETIGSLHHFNLVRLIGFCAEKFHRLLVYEYMCNGSLDRWVFHRNHEMLLDWKHRKKIILERQGD</sequence>
<name>A0A2N9G737_FAGSY</name>
<dbReference type="InterPro" id="IPR017441">
    <property type="entry name" value="Protein_kinase_ATP_BS"/>
</dbReference>
<protein>
    <recommendedName>
        <fullName evidence="14">Non-specific serine/threonine protein kinase</fullName>
    </recommendedName>
</protein>
<feature type="transmembrane region" description="Helical" evidence="9">
    <location>
        <begin position="446"/>
        <end position="470"/>
    </location>
</feature>
<keyword evidence="5 8" id="KW-0067">ATP-binding</keyword>
<evidence type="ECO:0000256" key="6">
    <source>
        <dbReference type="ARBA" id="ARBA00023157"/>
    </source>
</evidence>
<keyword evidence="2" id="KW-0808">Transferase</keyword>
<dbReference type="SUPFAM" id="SSF51110">
    <property type="entry name" value="alpha-D-mannose-specific plant lectins"/>
    <property type="match status" value="1"/>
</dbReference>
<dbReference type="PANTHER" id="PTHR47976:SF30">
    <property type="entry name" value="RECEPTOR-LIKE SERINE_THREONINE-PROTEIN KINASE"/>
    <property type="match status" value="1"/>
</dbReference>
<keyword evidence="3 10" id="KW-0732">Signal</keyword>
<keyword evidence="6" id="KW-1015">Disulfide bond</keyword>
<evidence type="ECO:0000256" key="7">
    <source>
        <dbReference type="ARBA" id="ARBA00023180"/>
    </source>
</evidence>
<dbReference type="PROSITE" id="PS50927">
    <property type="entry name" value="BULB_LECTIN"/>
    <property type="match status" value="1"/>
</dbReference>
<keyword evidence="4 8" id="KW-0547">Nucleotide-binding</keyword>
<dbReference type="InterPro" id="IPR011009">
    <property type="entry name" value="Kinase-like_dom_sf"/>
</dbReference>
<accession>A0A2N9G737</accession>
<feature type="domain" description="Bulb-type lectin" evidence="12">
    <location>
        <begin position="45"/>
        <end position="169"/>
    </location>
</feature>
<feature type="chain" id="PRO_5014938558" description="Non-specific serine/threonine protein kinase" evidence="10">
    <location>
        <begin position="28"/>
        <end position="611"/>
    </location>
</feature>
<dbReference type="GO" id="GO:0005524">
    <property type="term" value="F:ATP binding"/>
    <property type="evidence" value="ECO:0007669"/>
    <property type="project" value="UniProtKB-UniRule"/>
</dbReference>
<dbReference type="EMBL" id="OIVN01001558">
    <property type="protein sequence ID" value="SPC95362.1"/>
    <property type="molecule type" value="Genomic_DNA"/>
</dbReference>
<dbReference type="SUPFAM" id="SSF56112">
    <property type="entry name" value="Protein kinase-like (PK-like)"/>
    <property type="match status" value="1"/>
</dbReference>
<keyword evidence="7" id="KW-0325">Glycoprotein</keyword>
<dbReference type="Pfam" id="PF07714">
    <property type="entry name" value="PK_Tyr_Ser-Thr"/>
    <property type="match status" value="1"/>
</dbReference>
<dbReference type="SMART" id="SM00108">
    <property type="entry name" value="B_lectin"/>
    <property type="match status" value="1"/>
</dbReference>
<keyword evidence="9" id="KW-0812">Transmembrane</keyword>
<evidence type="ECO:0000256" key="1">
    <source>
        <dbReference type="ARBA" id="ARBA00022536"/>
    </source>
</evidence>
<dbReference type="InterPro" id="IPR001245">
    <property type="entry name" value="Ser-Thr/Tyr_kinase_cat_dom"/>
</dbReference>
<evidence type="ECO:0000256" key="5">
    <source>
        <dbReference type="ARBA" id="ARBA00022840"/>
    </source>
</evidence>
<evidence type="ECO:0000256" key="3">
    <source>
        <dbReference type="ARBA" id="ARBA00022729"/>
    </source>
</evidence>
<reference evidence="13" key="1">
    <citation type="submission" date="2018-02" db="EMBL/GenBank/DDBJ databases">
        <authorList>
            <person name="Cohen D.B."/>
            <person name="Kent A.D."/>
        </authorList>
    </citation>
    <scope>NUCLEOTIDE SEQUENCE</scope>
</reference>
<dbReference type="Gene3D" id="1.10.510.10">
    <property type="entry name" value="Transferase(Phosphotransferase) domain 1"/>
    <property type="match status" value="1"/>
</dbReference>
<dbReference type="FunFam" id="2.90.10.30:FF:000003">
    <property type="entry name" value="Os04g0303100 protein"/>
    <property type="match status" value="1"/>
</dbReference>
<organism evidence="13">
    <name type="scientific">Fagus sylvatica</name>
    <name type="common">Beechnut</name>
    <dbReference type="NCBI Taxonomy" id="28930"/>
    <lineage>
        <taxon>Eukaryota</taxon>
        <taxon>Viridiplantae</taxon>
        <taxon>Streptophyta</taxon>
        <taxon>Embryophyta</taxon>
        <taxon>Tracheophyta</taxon>
        <taxon>Spermatophyta</taxon>
        <taxon>Magnoliopsida</taxon>
        <taxon>eudicotyledons</taxon>
        <taxon>Gunneridae</taxon>
        <taxon>Pentapetalae</taxon>
        <taxon>rosids</taxon>
        <taxon>fabids</taxon>
        <taxon>Fagales</taxon>
        <taxon>Fagaceae</taxon>
        <taxon>Fagus</taxon>
    </lineage>
</organism>
<dbReference type="CDD" id="cd00028">
    <property type="entry name" value="B_lectin"/>
    <property type="match status" value="1"/>
</dbReference>
<evidence type="ECO:0000256" key="8">
    <source>
        <dbReference type="PROSITE-ProRule" id="PRU10141"/>
    </source>
</evidence>
<feature type="binding site" evidence="8">
    <location>
        <position position="531"/>
    </location>
    <ligand>
        <name>ATP</name>
        <dbReference type="ChEBI" id="CHEBI:30616"/>
    </ligand>
</feature>
<proteinExistence type="predicted"/>
<dbReference type="PROSITE" id="PS50011">
    <property type="entry name" value="PROTEIN_KINASE_DOM"/>
    <property type="match status" value="1"/>
</dbReference>
<dbReference type="AlphaFoldDB" id="A0A2N9G737"/>
<dbReference type="PANTHER" id="PTHR47976">
    <property type="entry name" value="G-TYPE LECTIN S-RECEPTOR-LIKE SERINE/THREONINE-PROTEIN KINASE SD2-5"/>
    <property type="match status" value="1"/>
</dbReference>
<evidence type="ECO:0000259" key="12">
    <source>
        <dbReference type="PROSITE" id="PS50927"/>
    </source>
</evidence>
<evidence type="ECO:0000313" key="13">
    <source>
        <dbReference type="EMBL" id="SPC95362.1"/>
    </source>
</evidence>
<evidence type="ECO:0000256" key="4">
    <source>
        <dbReference type="ARBA" id="ARBA00022741"/>
    </source>
</evidence>
<dbReference type="InterPro" id="IPR001480">
    <property type="entry name" value="Bulb-type_lectin_dom"/>
</dbReference>
<dbReference type="InterPro" id="IPR051343">
    <property type="entry name" value="G-type_lectin_kinases/EP1-like"/>
</dbReference>
<evidence type="ECO:0000256" key="10">
    <source>
        <dbReference type="SAM" id="SignalP"/>
    </source>
</evidence>
<gene>
    <name evidence="13" type="ORF">FSB_LOCUS23244</name>
</gene>